<name>A0A448YJE3_BRENA</name>
<feature type="signal peptide" evidence="2">
    <location>
        <begin position="1"/>
        <end position="20"/>
    </location>
</feature>
<reference evidence="3 4" key="1">
    <citation type="submission" date="2018-12" db="EMBL/GenBank/DDBJ databases">
        <authorList>
            <person name="Tiukova I."/>
            <person name="Dainat J."/>
        </authorList>
    </citation>
    <scope>NUCLEOTIDE SEQUENCE [LARGE SCALE GENOMIC DNA]</scope>
</reference>
<keyword evidence="2" id="KW-0732">Signal</keyword>
<feature type="compositionally biased region" description="Low complexity" evidence="1">
    <location>
        <begin position="51"/>
        <end position="60"/>
    </location>
</feature>
<dbReference type="InParanoid" id="A0A448YJE3"/>
<feature type="compositionally biased region" description="Polar residues" evidence="1">
    <location>
        <begin position="64"/>
        <end position="103"/>
    </location>
</feature>
<feature type="region of interest" description="Disordered" evidence="1">
    <location>
        <begin position="38"/>
        <end position="103"/>
    </location>
</feature>
<protein>
    <submittedName>
        <fullName evidence="3">DEKNAAC101941</fullName>
    </submittedName>
</protein>
<dbReference type="EMBL" id="CAACVR010000009">
    <property type="protein sequence ID" value="VEU21064.1"/>
    <property type="molecule type" value="Genomic_DNA"/>
</dbReference>
<gene>
    <name evidence="3" type="ORF">BRENAR_LOCUS1799</name>
</gene>
<accession>A0A448YJE3</accession>
<organism evidence="3 4">
    <name type="scientific">Brettanomyces naardenensis</name>
    <name type="common">Yeast</name>
    <dbReference type="NCBI Taxonomy" id="13370"/>
    <lineage>
        <taxon>Eukaryota</taxon>
        <taxon>Fungi</taxon>
        <taxon>Dikarya</taxon>
        <taxon>Ascomycota</taxon>
        <taxon>Saccharomycotina</taxon>
        <taxon>Pichiomycetes</taxon>
        <taxon>Pichiales</taxon>
        <taxon>Pichiaceae</taxon>
        <taxon>Brettanomyces</taxon>
    </lineage>
</organism>
<evidence type="ECO:0000313" key="3">
    <source>
        <dbReference type="EMBL" id="VEU21064.1"/>
    </source>
</evidence>
<dbReference type="AlphaFoldDB" id="A0A448YJE3"/>
<sequence>MKFSALLTGAIAICMAAVSADENASTTVTVTTAYPATYTNGRFNNTHGEESTTTTSTGTHTDGRFNNTHGQSEPTTTSSSEAGTLTKTKFTSSPTEKAVSTNGAAAGPKIMAVPGIHGNAVVGMSLAGAGVIAVALLM</sequence>
<evidence type="ECO:0000256" key="2">
    <source>
        <dbReference type="SAM" id="SignalP"/>
    </source>
</evidence>
<evidence type="ECO:0000313" key="4">
    <source>
        <dbReference type="Proteomes" id="UP000290900"/>
    </source>
</evidence>
<proteinExistence type="predicted"/>
<evidence type="ECO:0000256" key="1">
    <source>
        <dbReference type="SAM" id="MobiDB-lite"/>
    </source>
</evidence>
<feature type="chain" id="PRO_5019338719" evidence="2">
    <location>
        <begin position="21"/>
        <end position="138"/>
    </location>
</feature>
<keyword evidence="4" id="KW-1185">Reference proteome</keyword>
<dbReference type="Proteomes" id="UP000290900">
    <property type="component" value="Unassembled WGS sequence"/>
</dbReference>